<evidence type="ECO:0000256" key="1">
    <source>
        <dbReference type="ARBA" id="ARBA00004651"/>
    </source>
</evidence>
<evidence type="ECO:0000259" key="13">
    <source>
        <dbReference type="PROSITE" id="PS50893"/>
    </source>
</evidence>
<evidence type="ECO:0000256" key="5">
    <source>
        <dbReference type="ARBA" id="ARBA00022692"/>
    </source>
</evidence>
<keyword evidence="7" id="KW-0067">ATP-binding</keyword>
<keyword evidence="10 12" id="KW-0472">Membrane</keyword>
<protein>
    <recommendedName>
        <fullName evidence="13">ABC transporter domain-containing protein</fullName>
    </recommendedName>
</protein>
<evidence type="ECO:0000256" key="10">
    <source>
        <dbReference type="ARBA" id="ARBA00023136"/>
    </source>
</evidence>
<keyword evidence="9 12" id="KW-1133">Transmembrane helix</keyword>
<gene>
    <name evidence="14" type="ORF">GCM10023175_04010</name>
</gene>
<dbReference type="PROSITE" id="PS00211">
    <property type="entry name" value="ABC_TRANSPORTER_1"/>
    <property type="match status" value="1"/>
</dbReference>
<organism evidence="14 15">
    <name type="scientific">Pseudonocardia xishanensis</name>
    <dbReference type="NCBI Taxonomy" id="630995"/>
    <lineage>
        <taxon>Bacteria</taxon>
        <taxon>Bacillati</taxon>
        <taxon>Actinomycetota</taxon>
        <taxon>Actinomycetes</taxon>
        <taxon>Pseudonocardiales</taxon>
        <taxon>Pseudonocardiaceae</taxon>
        <taxon>Pseudonocardia</taxon>
    </lineage>
</organism>
<evidence type="ECO:0000256" key="6">
    <source>
        <dbReference type="ARBA" id="ARBA00022741"/>
    </source>
</evidence>
<reference evidence="15" key="1">
    <citation type="journal article" date="2019" name="Int. J. Syst. Evol. Microbiol.">
        <title>The Global Catalogue of Microorganisms (GCM) 10K type strain sequencing project: providing services to taxonomists for standard genome sequencing and annotation.</title>
        <authorList>
            <consortium name="The Broad Institute Genomics Platform"/>
            <consortium name="The Broad Institute Genome Sequencing Center for Infectious Disease"/>
            <person name="Wu L."/>
            <person name="Ma J."/>
        </authorList>
    </citation>
    <scope>NUCLEOTIDE SEQUENCE [LARGE SCALE GENOMIC DNA]</scope>
    <source>
        <strain evidence="15">JCM 17906</strain>
    </source>
</reference>
<evidence type="ECO:0000313" key="15">
    <source>
        <dbReference type="Proteomes" id="UP001501598"/>
    </source>
</evidence>
<dbReference type="InterPro" id="IPR003439">
    <property type="entry name" value="ABC_transporter-like_ATP-bd"/>
</dbReference>
<keyword evidence="3" id="KW-0813">Transport</keyword>
<dbReference type="CDD" id="cd06581">
    <property type="entry name" value="TM_PBP1_LivM_like"/>
    <property type="match status" value="1"/>
</dbReference>
<keyword evidence="4" id="KW-1003">Cell membrane</keyword>
<keyword evidence="6" id="KW-0547">Nucleotide-binding</keyword>
<dbReference type="Pfam" id="PF00005">
    <property type="entry name" value="ABC_tran"/>
    <property type="match status" value="1"/>
</dbReference>
<evidence type="ECO:0000256" key="3">
    <source>
        <dbReference type="ARBA" id="ARBA00022448"/>
    </source>
</evidence>
<feature type="domain" description="ABC transporter" evidence="13">
    <location>
        <begin position="366"/>
        <end position="601"/>
    </location>
</feature>
<evidence type="ECO:0000256" key="7">
    <source>
        <dbReference type="ARBA" id="ARBA00022840"/>
    </source>
</evidence>
<comment type="caution">
    <text evidence="14">The sequence shown here is derived from an EMBL/GenBank/DDBJ whole genome shotgun (WGS) entry which is preliminary data.</text>
</comment>
<dbReference type="SUPFAM" id="SSF52540">
    <property type="entry name" value="P-loop containing nucleoside triphosphate hydrolases"/>
    <property type="match status" value="1"/>
</dbReference>
<feature type="region of interest" description="Disordered" evidence="11">
    <location>
        <begin position="337"/>
        <end position="363"/>
    </location>
</feature>
<dbReference type="RefSeq" id="WP_345412066.1">
    <property type="nucleotide sequence ID" value="NZ_BAABGT010000005.1"/>
</dbReference>
<comment type="similarity">
    <text evidence="2">Belongs to the ABC transporter superfamily.</text>
</comment>
<sequence length="615" mass="63404">MVKHVPAVLTAKWPDVAVPRAVPVVAVVVAIVCAVPAPSLWNSAITLLLAATVAYPLALLARLTGIVSLASAPVALAGGVGAAYCSTVLGLPILVVLAVSAAGGALIGLLMSLPALRWSTLYTLVTTLAAVYIVVYLAARVGDAIGQSYGLTVTADEVFGVAVNSPQFMLAALGLLLVANVYLTVVLPRSQVGRDWQADRTSRHLAATLGVRHGRVLLASFMFTSALMALAAALSAYWIGFIEYQYYDVNMSIEYLTIVIVGGTASLWGPLAGSLVYVLLPAALAGLAFDLLGGSPTATQYGSNLGSTAFGALLIATLLMEPRGLAFLAERLRRTRSAAAPRAHPTPVPPDPTPDPTAETGGPALLTVRDLSVSYGAVGVLHGIDLRVAPGEIVGITGPAGSGKTSLLRALAGFTAAETVDVRATRMELDGVDLRPLPADRRARAGVAFVPERDKIVPSLSVRANLLLGVRSDRRSTATATERALDRFAELAPLLDKQAGLLSGGERQMLAIASAMVMDPRLLVIDELTLGLSPRKVEELVDVIHTLSADGLTVVVGEQDASVLGSLAGSVCLLRGDGTAVQGPAAELLDATALEAVLIGAAPVDATAPHPSRSA</sequence>
<feature type="transmembrane region" description="Helical" evidence="12">
    <location>
        <begin position="20"/>
        <end position="41"/>
    </location>
</feature>
<evidence type="ECO:0000256" key="11">
    <source>
        <dbReference type="SAM" id="MobiDB-lite"/>
    </source>
</evidence>
<feature type="transmembrane region" description="Helical" evidence="12">
    <location>
        <begin position="53"/>
        <end position="76"/>
    </location>
</feature>
<evidence type="ECO:0000313" key="14">
    <source>
        <dbReference type="EMBL" id="GAA4536714.1"/>
    </source>
</evidence>
<feature type="compositionally biased region" description="Pro residues" evidence="11">
    <location>
        <begin position="344"/>
        <end position="355"/>
    </location>
</feature>
<keyword evidence="5 12" id="KW-0812">Transmembrane</keyword>
<dbReference type="InterPro" id="IPR027417">
    <property type="entry name" value="P-loop_NTPase"/>
</dbReference>
<proteinExistence type="inferred from homology"/>
<dbReference type="SMART" id="SM00382">
    <property type="entry name" value="AAA"/>
    <property type="match status" value="1"/>
</dbReference>
<feature type="transmembrane region" description="Helical" evidence="12">
    <location>
        <begin position="88"/>
        <end position="109"/>
    </location>
</feature>
<dbReference type="PROSITE" id="PS50893">
    <property type="entry name" value="ABC_TRANSPORTER_2"/>
    <property type="match status" value="1"/>
</dbReference>
<dbReference type="Gene3D" id="3.40.50.300">
    <property type="entry name" value="P-loop containing nucleotide triphosphate hydrolases"/>
    <property type="match status" value="1"/>
</dbReference>
<keyword evidence="15" id="KW-1185">Reference proteome</keyword>
<feature type="transmembrane region" description="Helical" evidence="12">
    <location>
        <begin position="168"/>
        <end position="187"/>
    </location>
</feature>
<dbReference type="InterPro" id="IPR003593">
    <property type="entry name" value="AAA+_ATPase"/>
</dbReference>
<feature type="transmembrane region" description="Helical" evidence="12">
    <location>
        <begin position="216"/>
        <end position="239"/>
    </location>
</feature>
<accession>A0ABP8REU2</accession>
<dbReference type="PANTHER" id="PTHR43820">
    <property type="entry name" value="HIGH-AFFINITY BRANCHED-CHAIN AMINO ACID TRANSPORT ATP-BINDING PROTEIN LIVF"/>
    <property type="match status" value="1"/>
</dbReference>
<name>A0ABP8REU2_9PSEU</name>
<feature type="transmembrane region" description="Helical" evidence="12">
    <location>
        <begin position="305"/>
        <end position="328"/>
    </location>
</feature>
<dbReference type="InterPro" id="IPR043428">
    <property type="entry name" value="LivM-like"/>
</dbReference>
<keyword evidence="8" id="KW-0029">Amino-acid transport</keyword>
<dbReference type="Proteomes" id="UP001501598">
    <property type="component" value="Unassembled WGS sequence"/>
</dbReference>
<evidence type="ECO:0000256" key="4">
    <source>
        <dbReference type="ARBA" id="ARBA00022475"/>
    </source>
</evidence>
<evidence type="ECO:0000256" key="9">
    <source>
        <dbReference type="ARBA" id="ARBA00022989"/>
    </source>
</evidence>
<evidence type="ECO:0000256" key="12">
    <source>
        <dbReference type="SAM" id="Phobius"/>
    </source>
</evidence>
<dbReference type="PANTHER" id="PTHR43820:SF4">
    <property type="entry name" value="HIGH-AFFINITY BRANCHED-CHAIN AMINO ACID TRANSPORT ATP-BINDING PROTEIN LIVF"/>
    <property type="match status" value="1"/>
</dbReference>
<dbReference type="InterPro" id="IPR001851">
    <property type="entry name" value="ABC_transp_permease"/>
</dbReference>
<dbReference type="EMBL" id="BAABGT010000005">
    <property type="protein sequence ID" value="GAA4536714.1"/>
    <property type="molecule type" value="Genomic_DNA"/>
</dbReference>
<dbReference type="InterPro" id="IPR017871">
    <property type="entry name" value="ABC_transporter-like_CS"/>
</dbReference>
<comment type="subcellular location">
    <subcellularLocation>
        <location evidence="1">Cell membrane</location>
        <topology evidence="1">Multi-pass membrane protein</topology>
    </subcellularLocation>
</comment>
<evidence type="ECO:0000256" key="8">
    <source>
        <dbReference type="ARBA" id="ARBA00022970"/>
    </source>
</evidence>
<dbReference type="Pfam" id="PF02653">
    <property type="entry name" value="BPD_transp_2"/>
    <property type="match status" value="1"/>
</dbReference>
<dbReference type="InterPro" id="IPR052156">
    <property type="entry name" value="BCAA_Transport_ATP-bd_LivF"/>
</dbReference>
<feature type="transmembrane region" description="Helical" evidence="12">
    <location>
        <begin position="121"/>
        <end position="139"/>
    </location>
</feature>
<evidence type="ECO:0000256" key="2">
    <source>
        <dbReference type="ARBA" id="ARBA00005417"/>
    </source>
</evidence>